<dbReference type="InterPro" id="IPR000467">
    <property type="entry name" value="G_patch_dom"/>
</dbReference>
<feature type="region of interest" description="Disordered" evidence="10">
    <location>
        <begin position="513"/>
        <end position="534"/>
    </location>
</feature>
<dbReference type="InterPro" id="IPR003954">
    <property type="entry name" value="RRM_euk-type"/>
</dbReference>
<dbReference type="GO" id="GO:0000398">
    <property type="term" value="P:mRNA splicing, via spliceosome"/>
    <property type="evidence" value="ECO:0007669"/>
    <property type="project" value="TreeGrafter"/>
</dbReference>
<dbReference type="PROSITE" id="PS50102">
    <property type="entry name" value="RRM"/>
    <property type="match status" value="2"/>
</dbReference>
<feature type="domain" description="RRM" evidence="11">
    <location>
        <begin position="397"/>
        <end position="477"/>
    </location>
</feature>
<dbReference type="GO" id="GO:0003723">
    <property type="term" value="F:RNA binding"/>
    <property type="evidence" value="ECO:0007669"/>
    <property type="project" value="UniProtKB-UniRule"/>
</dbReference>
<dbReference type="EMBL" id="CM029038">
    <property type="protein sequence ID" value="KAG2648716.1"/>
    <property type="molecule type" value="Genomic_DNA"/>
</dbReference>
<name>A0A8T0WSJ5_PANVG</name>
<feature type="compositionally biased region" description="Basic and acidic residues" evidence="10">
    <location>
        <begin position="688"/>
        <end position="702"/>
    </location>
</feature>
<evidence type="ECO:0000256" key="1">
    <source>
        <dbReference type="ARBA" id="ARBA00004123"/>
    </source>
</evidence>
<dbReference type="SMART" id="SM00361">
    <property type="entry name" value="RRM_1"/>
    <property type="match status" value="2"/>
</dbReference>
<feature type="domain" description="G-patch" evidence="12">
    <location>
        <begin position="918"/>
        <end position="964"/>
    </location>
</feature>
<dbReference type="InterPro" id="IPR000504">
    <property type="entry name" value="RRM_dom"/>
</dbReference>
<evidence type="ECO:0008006" key="16">
    <source>
        <dbReference type="Google" id="ProtNLM"/>
    </source>
</evidence>
<sequence length="994" mass="110053">MDHGRYAPHHGWENNSAPDGYGVINEPDYRADGSYNGRRPVGEGFSRDSYGRGAYYQDVHDRNMYPPPASVGAMWSQPRRNHEEEYATARDHRRSKRIGSRERAEFHGEFEDRYRSSHQSREDSYERDHEYGRHSYDSDYERGRRDSSWRRRDSCEDEHERRGLSRERNESPYMRHSRSRSRGRDDRSRSRSRSRSPRARSRGRNQRDGFYDDNCFDRRREYDSDERRRGDSVAPSATVVVKGLSLKTNDDDLYQILAQWGPLRSVRVIKERNSGMSRGFAFIDFHTVEAARRMMEGTAENGLEIDGRNVFFEYSRPTGGMGGPSLGQENFTRPTYGHRTAAAPCDWICTICGCMNFARRTSCFQCNEPRTEDALPADATGSTPQFGRRGSELGPTHVLVVRGLDENADEEMLRYEFSKHAPIKDIRLVRDKFTHVSRGFAFVHFHSVEDATKALEATNGITLEKNGQVLRVAYAKSTHGPASGGSQSNSLAAAAIEAASFAQQYDAIGWAPKEYNPDEKQNSNSETQKDVSAAQSGFVWDEKSGYYYDSASGFYYDGNTGLYYDSNSGVWYSYDQQTQQYVPCDQNNTKAAGVVANENTKTSESNSGKKVVISAPAATIKQSEKTSLPDAVQAAANAALAAEKREKEKAKEIKLASKSSLIANKKKMNNVLAMWKQRNQEGQAGRIVLDDKEPSRSDDKSIHSHSGTGFSLKSKPNSDSENAKDMNSSASYNSFGQGTASAQMLDSDVKPRPVSNSLGTTVMGVIRGSARGVIKSDTTFHALSDTGSAEPRTTVTTSTKGLMTTPEALATPAPFKTDISALISNTSSGVSGSGKRRFSEAPAQSQYRDRAAERRNLYGSSLGNDSVGLDSTGDYPSRKGSSELGSMPFPPGVGERSSGEISNTENYEVITAERAIDESNVGNRILRNMGWQEGLGLGKDGSGIKEPVQAKSVDVRAGLGSQQRKADPSLEAQAGDSYKTIIQKKAIARFREMS</sequence>
<evidence type="ECO:0000259" key="12">
    <source>
        <dbReference type="PROSITE" id="PS50174"/>
    </source>
</evidence>
<dbReference type="PROSITE" id="PS50174">
    <property type="entry name" value="G_PATCH"/>
    <property type="match status" value="1"/>
</dbReference>
<feature type="region of interest" description="Disordered" evidence="10">
    <location>
        <begin position="826"/>
        <end position="902"/>
    </location>
</feature>
<proteinExistence type="predicted"/>
<evidence type="ECO:0000313" key="15">
    <source>
        <dbReference type="Proteomes" id="UP000823388"/>
    </source>
</evidence>
<keyword evidence="15" id="KW-1185">Reference proteome</keyword>
<dbReference type="InterPro" id="IPR035623">
    <property type="entry name" value="SUA-like_OCRE"/>
</dbReference>
<feature type="compositionally biased region" description="Polar residues" evidence="10">
    <location>
        <begin position="725"/>
        <end position="735"/>
    </location>
</feature>
<dbReference type="Proteomes" id="UP000823388">
    <property type="component" value="Chromosome 1N"/>
</dbReference>
<dbReference type="CDD" id="cd12313">
    <property type="entry name" value="RRM1_RRM2_RBM5_like"/>
    <property type="match status" value="1"/>
</dbReference>
<feature type="compositionally biased region" description="Polar residues" evidence="10">
    <location>
        <begin position="704"/>
        <end position="715"/>
    </location>
</feature>
<keyword evidence="6 8" id="KW-0694">RNA-binding</keyword>
<dbReference type="SMART" id="SM00443">
    <property type="entry name" value="G_patch"/>
    <property type="match status" value="1"/>
</dbReference>
<dbReference type="SUPFAM" id="SSF54928">
    <property type="entry name" value="RNA-binding domain, RBD"/>
    <property type="match status" value="2"/>
</dbReference>
<evidence type="ECO:0000313" key="14">
    <source>
        <dbReference type="EMBL" id="KAG2648716.1"/>
    </source>
</evidence>
<dbReference type="Pfam" id="PF00076">
    <property type="entry name" value="RRM_1"/>
    <property type="match status" value="2"/>
</dbReference>
<feature type="domain" description="RRM" evidence="11">
    <location>
        <begin position="237"/>
        <end position="317"/>
    </location>
</feature>
<evidence type="ECO:0000256" key="4">
    <source>
        <dbReference type="ARBA" id="ARBA00022771"/>
    </source>
</evidence>
<evidence type="ECO:0000256" key="8">
    <source>
        <dbReference type="PROSITE-ProRule" id="PRU00176"/>
    </source>
</evidence>
<feature type="region of interest" description="Disordered" evidence="10">
    <location>
        <begin position="1"/>
        <end position="212"/>
    </location>
</feature>
<dbReference type="GO" id="GO:0005634">
    <property type="term" value="C:nucleus"/>
    <property type="evidence" value="ECO:0007669"/>
    <property type="project" value="UniProtKB-SubCell"/>
</dbReference>
<comment type="caution">
    <text evidence="14">The sequence shown here is derived from an EMBL/GenBank/DDBJ whole genome shotgun (WGS) entry which is preliminary data.</text>
</comment>
<dbReference type="CDD" id="cd16166">
    <property type="entry name" value="OCRE_SUA_like"/>
    <property type="match status" value="1"/>
</dbReference>
<dbReference type="SUPFAM" id="SSF90209">
    <property type="entry name" value="Ran binding protein zinc finger-like"/>
    <property type="match status" value="1"/>
</dbReference>
<evidence type="ECO:0000256" key="7">
    <source>
        <dbReference type="ARBA" id="ARBA00023242"/>
    </source>
</evidence>
<accession>A0A8T0WSJ5</accession>
<gene>
    <name evidence="14" type="ORF">PVAP13_1NG062100</name>
</gene>
<dbReference type="InterPro" id="IPR036443">
    <property type="entry name" value="Znf_RanBP2_sf"/>
</dbReference>
<dbReference type="PROSITE" id="PS01358">
    <property type="entry name" value="ZF_RANBP2_1"/>
    <property type="match status" value="1"/>
</dbReference>
<feature type="compositionally biased region" description="Basic and acidic residues" evidence="10">
    <location>
        <begin position="99"/>
        <end position="170"/>
    </location>
</feature>
<reference evidence="14" key="1">
    <citation type="submission" date="2020-05" db="EMBL/GenBank/DDBJ databases">
        <title>WGS assembly of Panicum virgatum.</title>
        <authorList>
            <person name="Lovell J.T."/>
            <person name="Jenkins J."/>
            <person name="Shu S."/>
            <person name="Juenger T.E."/>
            <person name="Schmutz J."/>
        </authorList>
    </citation>
    <scope>NUCLEOTIDE SEQUENCE</scope>
    <source>
        <strain evidence="14">AP13</strain>
    </source>
</reference>
<dbReference type="AlphaFoldDB" id="A0A8T0WSJ5"/>
<evidence type="ECO:0000259" key="11">
    <source>
        <dbReference type="PROSITE" id="PS50102"/>
    </source>
</evidence>
<evidence type="ECO:0000256" key="10">
    <source>
        <dbReference type="SAM" id="MobiDB-lite"/>
    </source>
</evidence>
<evidence type="ECO:0000256" key="2">
    <source>
        <dbReference type="ARBA" id="ARBA00022723"/>
    </source>
</evidence>
<dbReference type="PROSITE" id="PS50199">
    <property type="entry name" value="ZF_RANBP2_2"/>
    <property type="match status" value="1"/>
</dbReference>
<feature type="domain" description="RanBP2-type" evidence="13">
    <location>
        <begin position="339"/>
        <end position="372"/>
    </location>
</feature>
<evidence type="ECO:0000256" key="9">
    <source>
        <dbReference type="PROSITE-ProRule" id="PRU00322"/>
    </source>
</evidence>
<organism evidence="14 15">
    <name type="scientific">Panicum virgatum</name>
    <name type="common">Blackwell switchgrass</name>
    <dbReference type="NCBI Taxonomy" id="38727"/>
    <lineage>
        <taxon>Eukaryota</taxon>
        <taxon>Viridiplantae</taxon>
        <taxon>Streptophyta</taxon>
        <taxon>Embryophyta</taxon>
        <taxon>Tracheophyta</taxon>
        <taxon>Spermatophyta</taxon>
        <taxon>Magnoliopsida</taxon>
        <taxon>Liliopsida</taxon>
        <taxon>Poales</taxon>
        <taxon>Poaceae</taxon>
        <taxon>PACMAD clade</taxon>
        <taxon>Panicoideae</taxon>
        <taxon>Panicodae</taxon>
        <taxon>Paniceae</taxon>
        <taxon>Panicinae</taxon>
        <taxon>Panicum</taxon>
        <taxon>Panicum sect. Hiantes</taxon>
    </lineage>
</organism>
<dbReference type="Pfam" id="PF01585">
    <property type="entry name" value="G-patch"/>
    <property type="match status" value="1"/>
</dbReference>
<keyword evidence="2" id="KW-0479">Metal-binding</keyword>
<dbReference type="InterPro" id="IPR012677">
    <property type="entry name" value="Nucleotide-bd_a/b_plait_sf"/>
</dbReference>
<dbReference type="PANTHER" id="PTHR13948:SF3">
    <property type="entry name" value="FI21118P1"/>
    <property type="match status" value="1"/>
</dbReference>
<dbReference type="Gene3D" id="3.30.70.330">
    <property type="match status" value="2"/>
</dbReference>
<evidence type="ECO:0000256" key="3">
    <source>
        <dbReference type="ARBA" id="ARBA00022737"/>
    </source>
</evidence>
<keyword evidence="3" id="KW-0677">Repeat</keyword>
<keyword evidence="4 9" id="KW-0863">Zinc-finger</keyword>
<dbReference type="SMART" id="SM00547">
    <property type="entry name" value="ZnF_RBZ"/>
    <property type="match status" value="1"/>
</dbReference>
<feature type="compositionally biased region" description="Basic residues" evidence="10">
    <location>
        <begin position="190"/>
        <end position="204"/>
    </location>
</feature>
<keyword evidence="7" id="KW-0539">Nucleus</keyword>
<dbReference type="Gene3D" id="4.10.1060.10">
    <property type="entry name" value="Zinc finger, RanBP2-type"/>
    <property type="match status" value="1"/>
</dbReference>
<dbReference type="InterPro" id="IPR041591">
    <property type="entry name" value="OCRE"/>
</dbReference>
<keyword evidence="5" id="KW-0862">Zinc</keyword>
<feature type="compositionally biased region" description="Basic and acidic residues" evidence="10">
    <location>
        <begin position="80"/>
        <end position="90"/>
    </location>
</feature>
<dbReference type="InterPro" id="IPR001876">
    <property type="entry name" value="Znf_RanBP2"/>
</dbReference>
<dbReference type="PANTHER" id="PTHR13948">
    <property type="entry name" value="RNA-BINDING PROTEIN"/>
    <property type="match status" value="1"/>
</dbReference>
<protein>
    <recommendedName>
        <fullName evidence="16">SUPPRESSOR OF ABI3-5</fullName>
    </recommendedName>
</protein>
<feature type="compositionally biased region" description="Basic and acidic residues" evidence="10">
    <location>
        <begin position="847"/>
        <end position="856"/>
    </location>
</feature>
<evidence type="ECO:0000256" key="5">
    <source>
        <dbReference type="ARBA" id="ARBA00022833"/>
    </source>
</evidence>
<dbReference type="SMART" id="SM00360">
    <property type="entry name" value="RRM"/>
    <property type="match status" value="2"/>
</dbReference>
<evidence type="ECO:0000256" key="6">
    <source>
        <dbReference type="ARBA" id="ARBA00022884"/>
    </source>
</evidence>
<evidence type="ECO:0000259" key="13">
    <source>
        <dbReference type="PROSITE" id="PS50199"/>
    </source>
</evidence>
<dbReference type="Pfam" id="PF17780">
    <property type="entry name" value="OCRE"/>
    <property type="match status" value="1"/>
</dbReference>
<comment type="subcellular location">
    <subcellularLocation>
        <location evidence="1">Nucleus</location>
    </subcellularLocation>
</comment>
<dbReference type="InterPro" id="IPR035979">
    <property type="entry name" value="RBD_domain_sf"/>
</dbReference>
<feature type="region of interest" description="Disordered" evidence="10">
    <location>
        <begin position="683"/>
        <end position="735"/>
    </location>
</feature>
<dbReference type="GO" id="GO:0008270">
    <property type="term" value="F:zinc ion binding"/>
    <property type="evidence" value="ECO:0007669"/>
    <property type="project" value="UniProtKB-KW"/>
</dbReference>